<protein>
    <submittedName>
        <fullName evidence="7">Uncharacterized protein</fullName>
    </submittedName>
</protein>
<evidence type="ECO:0000259" key="6">
    <source>
        <dbReference type="SMART" id="SM00429"/>
    </source>
</evidence>
<comment type="subcellular location">
    <subcellularLocation>
        <location evidence="1">Membrane</location>
        <topology evidence="1">Single-pass type I membrane protein</topology>
    </subcellularLocation>
</comment>
<dbReference type="Proteomes" id="UP001519460">
    <property type="component" value="Unassembled WGS sequence"/>
</dbReference>
<dbReference type="InterPro" id="IPR014756">
    <property type="entry name" value="Ig_E-set"/>
</dbReference>
<dbReference type="PANTHER" id="PTHR22625">
    <property type="entry name" value="PLEXIN"/>
    <property type="match status" value="1"/>
</dbReference>
<feature type="transmembrane region" description="Helical" evidence="4">
    <location>
        <begin position="605"/>
        <end position="631"/>
    </location>
</feature>
<name>A0ABD0L3I8_9CAEN</name>
<dbReference type="SUPFAM" id="SSF81296">
    <property type="entry name" value="E set domains"/>
    <property type="match status" value="3"/>
</dbReference>
<evidence type="ECO:0000313" key="8">
    <source>
        <dbReference type="Proteomes" id="UP001519460"/>
    </source>
</evidence>
<dbReference type="SMART" id="SM00429">
    <property type="entry name" value="IPT"/>
    <property type="match status" value="3"/>
</dbReference>
<dbReference type="FunFam" id="1.10.506.10:FF:000027">
    <property type="entry name" value="Plexin A, isoform B"/>
    <property type="match status" value="1"/>
</dbReference>
<dbReference type="CDD" id="cd12790">
    <property type="entry name" value="RasGAP_plexin_A"/>
    <property type="match status" value="1"/>
</dbReference>
<feature type="domain" description="PSI" evidence="5">
    <location>
        <begin position="169"/>
        <end position="217"/>
    </location>
</feature>
<keyword evidence="4" id="KW-1133">Transmembrane helix</keyword>
<dbReference type="SMART" id="SM00423">
    <property type="entry name" value="PSI"/>
    <property type="match status" value="2"/>
</dbReference>
<dbReference type="InterPro" id="IPR008936">
    <property type="entry name" value="Rho_GTPase_activation_prot"/>
</dbReference>
<dbReference type="InterPro" id="IPR041362">
    <property type="entry name" value="TIG2_plexin"/>
</dbReference>
<evidence type="ECO:0000259" key="5">
    <source>
        <dbReference type="SMART" id="SM00423"/>
    </source>
</evidence>
<dbReference type="Pfam" id="PF24479">
    <property type="entry name" value="PSI_PlexinA-B"/>
    <property type="match status" value="1"/>
</dbReference>
<gene>
    <name evidence="7" type="ORF">BaRGS_00014851</name>
</gene>
<evidence type="ECO:0000256" key="3">
    <source>
        <dbReference type="SAM" id="Coils"/>
    </source>
</evidence>
<dbReference type="InterPro" id="IPR013548">
    <property type="entry name" value="Plexin_cytoplasmic_RasGAP_dom"/>
</dbReference>
<feature type="domain" description="PSI" evidence="5">
    <location>
        <begin position="47"/>
        <end position="103"/>
    </location>
</feature>
<dbReference type="GO" id="GO:0016020">
    <property type="term" value="C:membrane"/>
    <property type="evidence" value="ECO:0007669"/>
    <property type="project" value="UniProtKB-SubCell"/>
</dbReference>
<organism evidence="7 8">
    <name type="scientific">Batillaria attramentaria</name>
    <dbReference type="NCBI Taxonomy" id="370345"/>
    <lineage>
        <taxon>Eukaryota</taxon>
        <taxon>Metazoa</taxon>
        <taxon>Spiralia</taxon>
        <taxon>Lophotrochozoa</taxon>
        <taxon>Mollusca</taxon>
        <taxon>Gastropoda</taxon>
        <taxon>Caenogastropoda</taxon>
        <taxon>Sorbeoconcha</taxon>
        <taxon>Cerithioidea</taxon>
        <taxon>Batillariidae</taxon>
        <taxon>Batillaria</taxon>
    </lineage>
</organism>
<keyword evidence="4" id="KW-0812">Transmembrane</keyword>
<reference evidence="7 8" key="1">
    <citation type="journal article" date="2023" name="Sci. Data">
        <title>Genome assembly of the Korean intertidal mud-creeper Batillaria attramentaria.</title>
        <authorList>
            <person name="Patra A.K."/>
            <person name="Ho P.T."/>
            <person name="Jun S."/>
            <person name="Lee S.J."/>
            <person name="Kim Y."/>
            <person name="Won Y.J."/>
        </authorList>
    </citation>
    <scope>NUCLEOTIDE SEQUENCE [LARGE SCALE GENOMIC DNA]</scope>
    <source>
        <strain evidence="7">Wonlab-2016</strain>
    </source>
</reference>
<keyword evidence="8" id="KW-1185">Reference proteome</keyword>
<dbReference type="InterPro" id="IPR013783">
    <property type="entry name" value="Ig-like_fold"/>
</dbReference>
<dbReference type="InterPro" id="IPR002909">
    <property type="entry name" value="IPT_dom"/>
</dbReference>
<dbReference type="Pfam" id="PF18020">
    <property type="entry name" value="TIG_2"/>
    <property type="match status" value="1"/>
</dbReference>
<dbReference type="Gene3D" id="1.10.506.10">
    <property type="entry name" value="GTPase Activation - p120gap, domain 1"/>
    <property type="match status" value="1"/>
</dbReference>
<dbReference type="InterPro" id="IPR046800">
    <property type="entry name" value="Plexin_RBD"/>
</dbReference>
<dbReference type="InterPro" id="IPR031148">
    <property type="entry name" value="Plexin"/>
</dbReference>
<accession>A0ABD0L3I8</accession>
<dbReference type="SUPFAM" id="SSF48350">
    <property type="entry name" value="GTPase activation domain, GAP"/>
    <property type="match status" value="1"/>
</dbReference>
<dbReference type="Gene3D" id="2.60.40.10">
    <property type="entry name" value="Immunoglobulins"/>
    <property type="match status" value="3"/>
</dbReference>
<evidence type="ECO:0000256" key="2">
    <source>
        <dbReference type="ARBA" id="ARBA00023180"/>
    </source>
</evidence>
<keyword evidence="2" id="KW-0325">Glycoprotein</keyword>
<feature type="domain" description="IPT/TIG" evidence="6">
    <location>
        <begin position="218"/>
        <end position="306"/>
    </location>
</feature>
<proteinExistence type="predicted"/>
<dbReference type="Pfam" id="PF01833">
    <property type="entry name" value="TIG"/>
    <property type="match status" value="3"/>
</dbReference>
<dbReference type="Pfam" id="PF08337">
    <property type="entry name" value="Plexin_cytopl"/>
    <property type="match status" value="1"/>
</dbReference>
<comment type="caution">
    <text evidence="7">The sequence shown here is derived from an EMBL/GenBank/DDBJ whole genome shotgun (WGS) entry which is preliminary data.</text>
</comment>
<evidence type="ECO:0000313" key="7">
    <source>
        <dbReference type="EMBL" id="KAK7493969.1"/>
    </source>
</evidence>
<feature type="coiled-coil region" evidence="3">
    <location>
        <begin position="640"/>
        <end position="675"/>
    </location>
</feature>
<keyword evidence="4" id="KW-0472">Membrane</keyword>
<dbReference type="InterPro" id="IPR016201">
    <property type="entry name" value="PSI"/>
</dbReference>
<dbReference type="PANTHER" id="PTHR22625:SF70">
    <property type="entry name" value="PLEXIN A, ISOFORM A"/>
    <property type="match status" value="1"/>
</dbReference>
<keyword evidence="3" id="KW-0175">Coiled coil</keyword>
<evidence type="ECO:0000256" key="1">
    <source>
        <dbReference type="ARBA" id="ARBA00004479"/>
    </source>
</evidence>
<feature type="domain" description="IPT/TIG" evidence="6">
    <location>
        <begin position="399"/>
        <end position="494"/>
    </location>
</feature>
<dbReference type="FunFam" id="1.10.506.10:FF:000005">
    <property type="entry name" value="Plexin A1"/>
    <property type="match status" value="1"/>
</dbReference>
<dbReference type="Gene3D" id="3.10.20.90">
    <property type="entry name" value="Phosphatidylinositol 3-kinase Catalytic Subunit, Chain A, domain 1"/>
    <property type="match status" value="1"/>
</dbReference>
<dbReference type="Pfam" id="PF20170">
    <property type="entry name" value="Plexin_RBD"/>
    <property type="match status" value="1"/>
</dbReference>
<dbReference type="EMBL" id="JACVVK020000088">
    <property type="protein sequence ID" value="KAK7493969.1"/>
    <property type="molecule type" value="Genomic_DNA"/>
</dbReference>
<evidence type="ECO:0000256" key="4">
    <source>
        <dbReference type="SAM" id="Phobius"/>
    </source>
</evidence>
<sequence>MSSRQSWLLAFRLSISCAAKKFISKSSQHQRSKGIDLIFGLTPFILRGFDRCTSCTNSDFACTWCIRNHRCTHQTEEFCPSDVLVTGKNQSGTSLRPGPQNCPRIELAERKTQILVSANTKRAIEVHGIAMQFDYYRNVSLYNVPFKIMWGNGNHPLDNPDAIQVVMFKCSAMAGSCGECFTVDPKYECGWCENTHCSTRSFCPNVNNWLPRTEVCPNPTITKIHPYSGPISGGTRLTITGENLGKEGDSVEVDIDGVPCNVIEFTGPKRIVCETGKARLQGQKGRVRVIVGRKHRGESKSIFYYVDPEIRGITPDMGPRDGGTLVTIMGLNMDAGTSVSVTIGGDMPCVNITRVSSSNLTCVTTNSTGPVDTEYNISMVFDNEPVIGASYITFTYKPNPTITGVTHKESIQSGGLMIGVHGKDLDHIQTPAMILWYNNSPYENTCKKSGHQPVLLECLTPSVPILDSEMDPFKYLSYGFRLDGVRALRNLTGLSFEDHEMFKVYPDPKFDKFEGGDKVHQQKNELLVIEGSQLLPLRNHDVEVSIGKEQCTEVKVGKTLITCKPPPTQPHPSQGSGLPEVVVIVGNLTYPIGFLRYEEPEVLSMAAIIAIAVGGGVLLVVLVIVCILYRVKSQRNDDMMKKMRIQMDMLEARVANECKEAFAELQTDMTELTSDTYGQVTIPFWDYRTYCMRIMFPGVEEHAVIKDLQIDFHRRESVERGLRQFAGLISNKTFLLTFIRTLEANRSFNLRDRVNVASLISVALQTQMEYSTEILKTLLAELIEKTVESKNTPKLLLRRNESVAEKMLTNWFTFLLYKFLKECAGEPLFMLFQAIKQQTSKGPVDSVTGEARYSLSEDKLIRQQIQYKAMTLHVLDIDVDRCTQPAHPVKVLDCDTISQVKEKILDAIYKNAPFSSRPPKEELDLVLFDHPPEWICADKSQIPPKMFPNRETKRLVLHDEDGTSKVEGDCRRINTLAHYQVPDCAYVALHPKQLLQPYNMSIMSEKSNLSFYNRSPSLTRTVTPQMITVDVDNNGIKHFHLVRQHDIEPSKEGDRGSKMVSEIYLPRLLVTKGTLQQFVDDLFERIFSTAHRGSALPLAIKYMFDFLDDQALLHNIQDPEVVHTWKSNSLPLRFWVNIIKNPDFAFDVHKTSIVDSCLTVVGQTFMDACSQSEHRLGKDSPSSKLLYAKDIPKYKQWVERYYQDIKMMPAISDQDMTAMLTDESRIHQTEFNPNAALMELYKYAQKYNEEVMTALEEDEFARKSKLNYKLDQVHAAMEGNTIC</sequence>
<feature type="domain" description="IPT/TIG" evidence="6">
    <location>
        <begin position="307"/>
        <end position="397"/>
    </location>
</feature>